<reference evidence="7" key="2">
    <citation type="journal article" date="2020" name="Int. J. Syst. Evol. Microbiol.">
        <title>Genomic insights into a novel species Rhodoferax aquaticus sp. nov., isolated from freshwater.</title>
        <authorList>
            <person name="Li T."/>
            <person name="Zhuo Y."/>
            <person name="Jin C.Z."/>
            <person name="Wu X."/>
            <person name="Ko S.R."/>
            <person name="Jin F.J."/>
            <person name="Ahn C.Y."/>
            <person name="Oh H.M."/>
            <person name="Lee H.G."/>
            <person name="Jin L."/>
        </authorList>
    </citation>
    <scope>NUCLEOTIDE SEQUENCE [LARGE SCALE GENOMIC DNA]</scope>
    <source>
        <strain evidence="7">Gr-4</strain>
    </source>
</reference>
<dbReference type="PANTHER" id="PTHR30419:SF30">
    <property type="entry name" value="LYSR FAMILY TRANSCRIPTIONAL REGULATOR"/>
    <property type="match status" value="1"/>
</dbReference>
<keyword evidence="4" id="KW-0804">Transcription</keyword>
<dbReference type="SUPFAM" id="SSF46785">
    <property type="entry name" value="Winged helix' DNA-binding domain"/>
    <property type="match status" value="1"/>
</dbReference>
<keyword evidence="2" id="KW-0805">Transcription regulation</keyword>
<evidence type="ECO:0000256" key="2">
    <source>
        <dbReference type="ARBA" id="ARBA00023015"/>
    </source>
</evidence>
<dbReference type="KEGG" id="rhg:EXZ61_03840"/>
<dbReference type="Proteomes" id="UP000317365">
    <property type="component" value="Chromosome"/>
</dbReference>
<dbReference type="Gene3D" id="1.10.10.10">
    <property type="entry name" value="Winged helix-like DNA-binding domain superfamily/Winged helix DNA-binding domain"/>
    <property type="match status" value="1"/>
</dbReference>
<name>A0A515EL37_9BURK</name>
<dbReference type="InterPro" id="IPR036388">
    <property type="entry name" value="WH-like_DNA-bd_sf"/>
</dbReference>
<feature type="domain" description="HTH lysR-type" evidence="5">
    <location>
        <begin position="25"/>
        <end position="81"/>
    </location>
</feature>
<dbReference type="AlphaFoldDB" id="A0A515EL37"/>
<dbReference type="Pfam" id="PF03466">
    <property type="entry name" value="LysR_substrate"/>
    <property type="match status" value="1"/>
</dbReference>
<evidence type="ECO:0000313" key="6">
    <source>
        <dbReference type="EMBL" id="QDL53378.1"/>
    </source>
</evidence>
<comment type="similarity">
    <text evidence="1">Belongs to the LysR transcriptional regulatory family.</text>
</comment>
<keyword evidence="7" id="KW-1185">Reference proteome</keyword>
<evidence type="ECO:0000256" key="3">
    <source>
        <dbReference type="ARBA" id="ARBA00023125"/>
    </source>
</evidence>
<dbReference type="GO" id="GO:0003677">
    <property type="term" value="F:DNA binding"/>
    <property type="evidence" value="ECO:0007669"/>
    <property type="project" value="UniProtKB-KW"/>
</dbReference>
<accession>A0A515EL37</accession>
<evidence type="ECO:0000256" key="1">
    <source>
        <dbReference type="ARBA" id="ARBA00009437"/>
    </source>
</evidence>
<dbReference type="Pfam" id="PF00126">
    <property type="entry name" value="HTH_1"/>
    <property type="match status" value="1"/>
</dbReference>
<proteinExistence type="inferred from homology"/>
<dbReference type="InterPro" id="IPR000847">
    <property type="entry name" value="LysR_HTH_N"/>
</dbReference>
<dbReference type="PANTHER" id="PTHR30419">
    <property type="entry name" value="HTH-TYPE TRANSCRIPTIONAL REGULATOR YBHD"/>
    <property type="match status" value="1"/>
</dbReference>
<dbReference type="GO" id="GO:0003700">
    <property type="term" value="F:DNA-binding transcription factor activity"/>
    <property type="evidence" value="ECO:0007669"/>
    <property type="project" value="InterPro"/>
</dbReference>
<dbReference type="GO" id="GO:0005829">
    <property type="term" value="C:cytosol"/>
    <property type="evidence" value="ECO:0007669"/>
    <property type="project" value="TreeGrafter"/>
</dbReference>
<dbReference type="InterPro" id="IPR050950">
    <property type="entry name" value="HTH-type_LysR_regulators"/>
</dbReference>
<dbReference type="FunFam" id="1.10.10.10:FF:000001">
    <property type="entry name" value="LysR family transcriptional regulator"/>
    <property type="match status" value="1"/>
</dbReference>
<organism evidence="6 7">
    <name type="scientific">Rhodoferax aquaticus</name>
    <dbReference type="NCBI Taxonomy" id="2527691"/>
    <lineage>
        <taxon>Bacteria</taxon>
        <taxon>Pseudomonadati</taxon>
        <taxon>Pseudomonadota</taxon>
        <taxon>Betaproteobacteria</taxon>
        <taxon>Burkholderiales</taxon>
        <taxon>Comamonadaceae</taxon>
        <taxon>Rhodoferax</taxon>
    </lineage>
</organism>
<dbReference type="SUPFAM" id="SSF53850">
    <property type="entry name" value="Periplasmic binding protein-like II"/>
    <property type="match status" value="1"/>
</dbReference>
<evidence type="ECO:0000256" key="4">
    <source>
        <dbReference type="ARBA" id="ARBA00023163"/>
    </source>
</evidence>
<sequence>MPRENPCPMHNLRTLHRFSRSMSATIAQLRHFIALAESGSFTRGADATRRSQAAFSRSIAELEAKLGVALIERVGHSNTLTPIGRTVLEHARQVVAQTDELAQVVQHHVSGDAGQVRLGLGPTPAALLSQTLLRFAAHYRGGMRIRLASGSAEHHLHALRARQLDAVVVDLRSVPHASGDLVVQKLCELPTGVLCRPSHPLCALPEVTLADLRPYPLASTGVSASVARQAVERFGALAHPDSLITLGCEDVRDLLHIACESDAVYVGIVSPAASLLRSGVLVALPFALQGLESHLAWVQRAVRAPNPVLESLQALVLQTLTQLPPTPP</sequence>
<evidence type="ECO:0000313" key="7">
    <source>
        <dbReference type="Proteomes" id="UP000317365"/>
    </source>
</evidence>
<dbReference type="InterPro" id="IPR005119">
    <property type="entry name" value="LysR_subst-bd"/>
</dbReference>
<dbReference type="Gene3D" id="3.40.190.10">
    <property type="entry name" value="Periplasmic binding protein-like II"/>
    <property type="match status" value="2"/>
</dbReference>
<gene>
    <name evidence="6" type="ORF">EXZ61_03840</name>
</gene>
<keyword evidence="3" id="KW-0238">DNA-binding</keyword>
<protein>
    <submittedName>
        <fullName evidence="6">LysR family transcriptional regulator</fullName>
    </submittedName>
</protein>
<evidence type="ECO:0000259" key="5">
    <source>
        <dbReference type="PROSITE" id="PS50931"/>
    </source>
</evidence>
<dbReference type="PROSITE" id="PS50931">
    <property type="entry name" value="HTH_LYSR"/>
    <property type="match status" value="1"/>
</dbReference>
<dbReference type="CDD" id="cd05466">
    <property type="entry name" value="PBP2_LTTR_substrate"/>
    <property type="match status" value="1"/>
</dbReference>
<dbReference type="InterPro" id="IPR036390">
    <property type="entry name" value="WH_DNA-bd_sf"/>
</dbReference>
<dbReference type="EMBL" id="CP036282">
    <property type="protein sequence ID" value="QDL53378.1"/>
    <property type="molecule type" value="Genomic_DNA"/>
</dbReference>
<reference evidence="7" key="1">
    <citation type="submission" date="2019-02" db="EMBL/GenBank/DDBJ databases">
        <title>Complete genome sequence of Rhodoferax sp. Gr-4.</title>
        <authorList>
            <person name="Jin L."/>
        </authorList>
    </citation>
    <scope>NUCLEOTIDE SEQUENCE [LARGE SCALE GENOMIC DNA]</scope>
    <source>
        <strain evidence="7">Gr-4</strain>
    </source>
</reference>